<dbReference type="EMBL" id="VMBF01000011">
    <property type="protein sequence ID" value="TSJ72923.1"/>
    <property type="molecule type" value="Genomic_DNA"/>
</dbReference>
<dbReference type="Proteomes" id="UP000315145">
    <property type="component" value="Unassembled WGS sequence"/>
</dbReference>
<protein>
    <submittedName>
        <fullName evidence="3">Phage tail sheath family protein</fullName>
    </submittedName>
</protein>
<proteinExistence type="inferred from homology"/>
<dbReference type="InterPro" id="IPR020287">
    <property type="entry name" value="Tail_sheath_C"/>
</dbReference>
<sequence length="508" mass="56170">MAAILRYPGVYIQEQNSLLHSISDLPTAVPAFIGYTEKASINEESVLNIPTKIRSFAEYVSVFGVGFNSKFDILDPLPNGSGIPIKVKSGKKVVDYVPNHKAYMFPSIKLFYDNGGKDCYIVSVGTYGDTSSVTADADDLLGTKIVNGNILEGGLNALKNYIEPTIIVIPDAVNLPSVQCYQVYQEMLSHCFEMGNRFAVLDIHNGFQKQIVGQATTDVITHFRGQIGTQNLKFGAVYYPWLEANIDRSDPTFLDINLQLDELKQLLPENRANDIIDEHLKINDITADIKHNLHIALLSVCLTYKSIIKAVKVLKNRIPPCGAIAGIYVATDNNKGIWKAPAGVSVNSVIKPTVQLSRVEQELLNVDAVSGKSINAINYYTGRGTLVWGARTLAGNSNEYRYVSVHRTILHVKKSIKTGLKPFVFEPNDTTTWGAVKNMISNYLKALWRDGAFVGSQPEKAYFVQVGLGQTMTARDILEGKMIILVGVSIIRPAEFIIFRIEQDMEES</sequence>
<keyword evidence="5" id="KW-1185">Reference proteome</keyword>
<evidence type="ECO:0000313" key="4">
    <source>
        <dbReference type="EMBL" id="TSJ72923.1"/>
    </source>
</evidence>
<comment type="caution">
    <text evidence="3">The sequence shown here is derived from an EMBL/GenBank/DDBJ whole genome shotgun (WGS) entry which is preliminary data.</text>
</comment>
<comment type="similarity">
    <text evidence="1">Belongs to the myoviridae tail sheath protein family.</text>
</comment>
<evidence type="ECO:0000256" key="1">
    <source>
        <dbReference type="ARBA" id="ARBA00008005"/>
    </source>
</evidence>
<feature type="domain" description="Tail sheath protein C-terminal" evidence="2">
    <location>
        <begin position="398"/>
        <end position="503"/>
    </location>
</feature>
<reference evidence="3 6" key="1">
    <citation type="journal article" date="2015" name="Int. J. Syst. Evol. Microbiol.">
        <title>Algibacter amylolyticus sp. nov., isolated from intertidal sediment.</title>
        <authorList>
            <person name="Zhang D.C."/>
            <person name="Wu J."/>
            <person name="Neuner K."/>
            <person name="Yao J."/>
            <person name="Margesin R."/>
        </authorList>
    </citation>
    <scope>NUCLEOTIDE SEQUENCE [LARGE SCALE GENOMIC DNA]</scope>
    <source>
        <strain evidence="3 6">RU-4-M-4</strain>
    </source>
</reference>
<dbReference type="OrthoDB" id="9767864at2"/>
<evidence type="ECO:0000313" key="5">
    <source>
        <dbReference type="Proteomes" id="UP000315145"/>
    </source>
</evidence>
<dbReference type="Gene3D" id="3.40.50.11780">
    <property type="match status" value="1"/>
</dbReference>
<dbReference type="PANTHER" id="PTHR35861:SF1">
    <property type="entry name" value="PHAGE TAIL SHEATH PROTEIN"/>
    <property type="match status" value="1"/>
</dbReference>
<name>A0A5M7B2E9_9FLAO</name>
<evidence type="ECO:0000313" key="3">
    <source>
        <dbReference type="EMBL" id="KAA5821411.1"/>
    </source>
</evidence>
<organism evidence="3 6">
    <name type="scientific">Algibacter amylolyticus</name>
    <dbReference type="NCBI Taxonomy" id="1608400"/>
    <lineage>
        <taxon>Bacteria</taxon>
        <taxon>Pseudomonadati</taxon>
        <taxon>Bacteroidota</taxon>
        <taxon>Flavobacteriia</taxon>
        <taxon>Flavobacteriales</taxon>
        <taxon>Flavobacteriaceae</taxon>
        <taxon>Algibacter</taxon>
    </lineage>
</organism>
<reference evidence="3" key="3">
    <citation type="submission" date="2019-09" db="EMBL/GenBank/DDBJ databases">
        <authorList>
            <person name="Zhang D.-C."/>
        </authorList>
    </citation>
    <scope>NUCLEOTIDE SEQUENCE</scope>
    <source>
        <strain evidence="3">RU-4-M-4</strain>
    </source>
</reference>
<dbReference type="Proteomes" id="UP000322315">
    <property type="component" value="Unassembled WGS sequence"/>
</dbReference>
<dbReference type="EMBL" id="VWRS01000011">
    <property type="protein sequence ID" value="KAA5821411.1"/>
    <property type="molecule type" value="Genomic_DNA"/>
</dbReference>
<dbReference type="AlphaFoldDB" id="A0A5M7B2E9"/>
<dbReference type="InterPro" id="IPR052042">
    <property type="entry name" value="Tail_sheath_structural"/>
</dbReference>
<reference evidence="4 5" key="2">
    <citation type="submission" date="2019-07" db="EMBL/GenBank/DDBJ databases">
        <title>Algibacter marinivivus sp. nov., isolated from the surface of a marine red alga.</title>
        <authorList>
            <person name="Zhong X."/>
            <person name="Xu W."/>
            <person name="Zhang Y."/>
            <person name="Zhang Q."/>
            <person name="Du Z."/>
        </authorList>
    </citation>
    <scope>NUCLEOTIDE SEQUENCE [LARGE SCALE GENOMIC DNA]</scope>
    <source>
        <strain evidence="4 5">RU-4-M-4</strain>
    </source>
</reference>
<dbReference type="Pfam" id="PF17482">
    <property type="entry name" value="Phage_sheath_1C"/>
    <property type="match status" value="1"/>
</dbReference>
<dbReference type="PANTHER" id="PTHR35861">
    <property type="match status" value="1"/>
</dbReference>
<accession>A0A5M7B2E9</accession>
<evidence type="ECO:0000259" key="2">
    <source>
        <dbReference type="Pfam" id="PF17482"/>
    </source>
</evidence>
<evidence type="ECO:0000313" key="6">
    <source>
        <dbReference type="Proteomes" id="UP000322315"/>
    </source>
</evidence>
<dbReference type="RefSeq" id="WP_144117966.1">
    <property type="nucleotide sequence ID" value="NZ_JACHGE010000003.1"/>
</dbReference>
<gene>
    <name evidence="3" type="ORF">F2B50_16160</name>
    <name evidence="4" type="ORF">FPF71_16160</name>
</gene>